<evidence type="ECO:0000313" key="2">
    <source>
        <dbReference type="EMBL" id="CEN31617.1"/>
    </source>
</evidence>
<dbReference type="Pfam" id="PF06094">
    <property type="entry name" value="GGACT"/>
    <property type="match status" value="1"/>
</dbReference>
<dbReference type="SUPFAM" id="SSF110857">
    <property type="entry name" value="Gamma-glutamyl cyclotransferase-like"/>
    <property type="match status" value="1"/>
</dbReference>
<dbReference type="RefSeq" id="WP_054630151.1">
    <property type="nucleotide sequence ID" value="NZ_BDJI01000002.1"/>
</dbReference>
<comment type="caution">
    <text evidence="2">The sequence shown here is derived from an EMBL/GenBank/DDBJ whole genome shotgun (WGS) entry which is preliminary data.</text>
</comment>
<reference evidence="3" key="1">
    <citation type="submission" date="2015-01" db="EMBL/GenBank/DDBJ databases">
        <authorList>
            <person name="Aslett A.Martin."/>
            <person name="De Silva Nishadi"/>
        </authorList>
    </citation>
    <scope>NUCLEOTIDE SEQUENCE [LARGE SCALE GENOMIC DNA]</scope>
    <source>
        <strain evidence="3">UMC4404</strain>
    </source>
</reference>
<feature type="domain" description="Gamma-glutamylcyclotransferase AIG2-like" evidence="1">
    <location>
        <begin position="5"/>
        <end position="132"/>
    </location>
</feature>
<dbReference type="InterPro" id="IPR013024">
    <property type="entry name" value="GGCT-like"/>
</dbReference>
<evidence type="ECO:0000259" key="1">
    <source>
        <dbReference type="Pfam" id="PF06094"/>
    </source>
</evidence>
<evidence type="ECO:0000313" key="3">
    <source>
        <dbReference type="Proteomes" id="UP000049685"/>
    </source>
</evidence>
<sequence length="138" mass="16499">MKCKMFVYGTLMKGYHNYDKYLKHKALSHKKAYIEGCMYHLPSKKCPAVIDGKDKVYGQVIEIKDDENGTTLKEVDYLERYFDGSDEIMYTREVRDVYYEDGTIEKINVYIFKNDKFLKDNETIYIKNGNWHDYNLKK</sequence>
<name>A0A9P1P8R4_PARSO</name>
<organism evidence="2 3">
    <name type="scientific">Paraclostridium sordellii</name>
    <name type="common">Clostridium sordellii</name>
    <dbReference type="NCBI Taxonomy" id="1505"/>
    <lineage>
        <taxon>Bacteria</taxon>
        <taxon>Bacillati</taxon>
        <taxon>Bacillota</taxon>
        <taxon>Clostridia</taxon>
        <taxon>Peptostreptococcales</taxon>
        <taxon>Peptostreptococcaceae</taxon>
        <taxon>Paraclostridium</taxon>
    </lineage>
</organism>
<dbReference type="GeneID" id="97538270"/>
<accession>A0A9P1P8R4</accession>
<dbReference type="Gene3D" id="3.10.490.10">
    <property type="entry name" value="Gamma-glutamyl cyclotransferase-like"/>
    <property type="match status" value="1"/>
</dbReference>
<dbReference type="CDD" id="cd06661">
    <property type="entry name" value="GGCT_like"/>
    <property type="match status" value="1"/>
</dbReference>
<dbReference type="Proteomes" id="UP000049685">
    <property type="component" value="Unassembled WGS sequence"/>
</dbReference>
<dbReference type="EMBL" id="CDNY01000024">
    <property type="protein sequence ID" value="CEN31617.1"/>
    <property type="molecule type" value="Genomic_DNA"/>
</dbReference>
<dbReference type="InterPro" id="IPR009288">
    <property type="entry name" value="AIG2-like_dom"/>
</dbReference>
<protein>
    <submittedName>
        <fullName evidence="2">AIG2 family protein</fullName>
    </submittedName>
</protein>
<dbReference type="InterPro" id="IPR036568">
    <property type="entry name" value="GGCT-like_sf"/>
</dbReference>
<dbReference type="AlphaFoldDB" id="A0A9P1P8R4"/>
<proteinExistence type="predicted"/>
<gene>
    <name evidence="2" type="ORF">UMC4404_22001</name>
</gene>